<reference evidence="2 3" key="1">
    <citation type="submission" date="2023-06" db="EMBL/GenBank/DDBJ databases">
        <authorList>
            <person name="Ham H."/>
            <person name="Park D.S."/>
        </authorList>
    </citation>
    <scope>NUCLEOTIDE SEQUENCE [LARGE SCALE GENOMIC DNA]</scope>
    <source>
        <strain evidence="2 3">KACC 17005</strain>
    </source>
</reference>
<dbReference type="RefSeq" id="WP_011797131.1">
    <property type="nucleotide sequence ID" value="NZ_CP023687.1"/>
</dbReference>
<keyword evidence="1" id="KW-0175">Coiled coil</keyword>
<evidence type="ECO:0000313" key="3">
    <source>
        <dbReference type="Proteomes" id="UP001242732"/>
    </source>
</evidence>
<keyword evidence="3" id="KW-1185">Reference proteome</keyword>
<organism evidence="2 3">
    <name type="scientific">Paracidovorax citrulli</name>
    <name type="common">Acidovorax citrulli</name>
    <dbReference type="NCBI Taxonomy" id="80869"/>
    <lineage>
        <taxon>Bacteria</taxon>
        <taxon>Pseudomonadati</taxon>
        <taxon>Pseudomonadota</taxon>
        <taxon>Betaproteobacteria</taxon>
        <taxon>Burkholderiales</taxon>
        <taxon>Comamonadaceae</taxon>
        <taxon>Paracidovorax</taxon>
    </lineage>
</organism>
<name>A0ABY9AT22_PARCI</name>
<accession>A0ABY9AT22</accession>
<proteinExistence type="predicted"/>
<evidence type="ECO:0000256" key="1">
    <source>
        <dbReference type="SAM" id="Coils"/>
    </source>
</evidence>
<feature type="coiled-coil region" evidence="1">
    <location>
        <begin position="45"/>
        <end position="79"/>
    </location>
</feature>
<evidence type="ECO:0000313" key="2">
    <source>
        <dbReference type="EMBL" id="WIY49688.1"/>
    </source>
</evidence>
<gene>
    <name evidence="2" type="ORF">QRO08_03695</name>
</gene>
<sequence length="184" mass="20018">MNRDAQRGYVVWVVLLAIAVAVIGAWRYSEHRSRERVAAQQAQEAAAKRAQQARVDEERKALEQRKAQEQAQKDALASSLKAMDTLVARWDDAVKVASTTGRIALSGPVATLQAIRRETEGVTVPPCLDAGKAGLLRSMSSTEKGFLTFMRNELNIGSTLAQSDFDEAAAAMEIYKRGRAGCPA</sequence>
<dbReference type="Proteomes" id="UP001242732">
    <property type="component" value="Chromosome"/>
</dbReference>
<protein>
    <submittedName>
        <fullName evidence="2">Uncharacterized protein</fullName>
    </submittedName>
</protein>
<dbReference type="EMBL" id="CP127363">
    <property type="protein sequence ID" value="WIY49688.1"/>
    <property type="molecule type" value="Genomic_DNA"/>
</dbReference>